<dbReference type="PANTHER" id="PTHR14134">
    <property type="entry name" value="E3 UBIQUITIN-PROTEIN LIGASE RAD18"/>
    <property type="match status" value="1"/>
</dbReference>
<dbReference type="Proteomes" id="UP000249464">
    <property type="component" value="Unassembled WGS sequence"/>
</dbReference>
<evidence type="ECO:0000259" key="4">
    <source>
        <dbReference type="PROSITE" id="PS50089"/>
    </source>
</evidence>
<keyword evidence="6" id="KW-1185">Reference proteome</keyword>
<name>A0A2X0M178_9BASI</name>
<reference evidence="5 6" key="1">
    <citation type="submission" date="2016-11" db="EMBL/GenBank/DDBJ databases">
        <authorList>
            <person name="Jaros S."/>
            <person name="Januszkiewicz K."/>
            <person name="Wedrychowicz H."/>
        </authorList>
    </citation>
    <scope>NUCLEOTIDE SEQUENCE [LARGE SCALE GENOMIC DNA]</scope>
</reference>
<keyword evidence="1" id="KW-0862">Zinc</keyword>
<accession>A0A2X0M178</accession>
<dbReference type="GO" id="GO:0061630">
    <property type="term" value="F:ubiquitin protein ligase activity"/>
    <property type="evidence" value="ECO:0007669"/>
    <property type="project" value="InterPro"/>
</dbReference>
<dbReference type="InterPro" id="IPR001841">
    <property type="entry name" value="Znf_RING"/>
</dbReference>
<protein>
    <submittedName>
        <fullName evidence="5">BQ5605_C003g02265 protein</fullName>
    </submittedName>
</protein>
<gene>
    <name evidence="5" type="primary">BQ5605_C003g02265</name>
    <name evidence="5" type="ORF">BQ5605_C003G02265</name>
</gene>
<sequence>MGITGRLARSLEITRRRAPTRLGPAPVAFNGSTTFFRDRTDLTPLESSPFTAVAGTMGLLSNLGLDTGNETQQIQKLTHELDQANQHAHHLALQNRAAQHRIRELQDLLAIQQRLTSDTQATLHLTESRLESLTHSYNSAQSELSTLRTELSKTPTTSLDLFFRYKQLQDLWDQARDTLSCPVCFDFIGKGQVVSLLCGHTFCQGCWTEWENKHLVEFKTSTQQGRYFGPDCPECRESGVRHRKVRVWALEEVIRLVERGTRQTEKIHTQEEIRRILGEHTDSSPLPQQQDPKFTRHPPAPTRPIETSEGTPRDSTPASGRDTSPDQLDRQSVTIDAEAEESSWTLLSDESTPTPPRAGEDSATFDVLDPTPVEDVSNSPSTPIPIDFISLSSNHESSEATPNLADVAGPSEEEIETMDLDEECSSILCPRVSRPWGPIVMH</sequence>
<evidence type="ECO:0000256" key="3">
    <source>
        <dbReference type="SAM" id="MobiDB-lite"/>
    </source>
</evidence>
<keyword evidence="1" id="KW-0479">Metal-binding</keyword>
<organism evidence="5 6">
    <name type="scientific">Microbotryum silenes-dioicae</name>
    <dbReference type="NCBI Taxonomy" id="796604"/>
    <lineage>
        <taxon>Eukaryota</taxon>
        <taxon>Fungi</taxon>
        <taxon>Dikarya</taxon>
        <taxon>Basidiomycota</taxon>
        <taxon>Pucciniomycotina</taxon>
        <taxon>Microbotryomycetes</taxon>
        <taxon>Microbotryales</taxon>
        <taxon>Microbotryaceae</taxon>
        <taxon>Microbotryum</taxon>
    </lineage>
</organism>
<dbReference type="PROSITE" id="PS50089">
    <property type="entry name" value="ZF_RING_2"/>
    <property type="match status" value="1"/>
</dbReference>
<feature type="coiled-coil region" evidence="2">
    <location>
        <begin position="74"/>
        <end position="150"/>
    </location>
</feature>
<feature type="compositionally biased region" description="Polar residues" evidence="3">
    <location>
        <begin position="342"/>
        <end position="352"/>
    </location>
</feature>
<proteinExistence type="predicted"/>
<keyword evidence="2" id="KW-0175">Coiled coil</keyword>
<dbReference type="GO" id="GO:0006301">
    <property type="term" value="P:DNA damage tolerance"/>
    <property type="evidence" value="ECO:0007669"/>
    <property type="project" value="InterPro"/>
</dbReference>
<feature type="compositionally biased region" description="Polar residues" evidence="3">
    <location>
        <begin position="283"/>
        <end position="292"/>
    </location>
</feature>
<feature type="domain" description="RING-type" evidence="4">
    <location>
        <begin position="181"/>
        <end position="236"/>
    </location>
</feature>
<feature type="region of interest" description="Disordered" evidence="3">
    <location>
        <begin position="278"/>
        <end position="384"/>
    </location>
</feature>
<dbReference type="InterPro" id="IPR013083">
    <property type="entry name" value="Znf_RING/FYVE/PHD"/>
</dbReference>
<feature type="region of interest" description="Disordered" evidence="3">
    <location>
        <begin position="394"/>
        <end position="413"/>
    </location>
</feature>
<evidence type="ECO:0000256" key="2">
    <source>
        <dbReference type="SAM" id="Coils"/>
    </source>
</evidence>
<evidence type="ECO:0000313" key="6">
    <source>
        <dbReference type="Proteomes" id="UP000249464"/>
    </source>
</evidence>
<dbReference type="GO" id="GO:0003697">
    <property type="term" value="F:single-stranded DNA binding"/>
    <property type="evidence" value="ECO:0007669"/>
    <property type="project" value="InterPro"/>
</dbReference>
<evidence type="ECO:0000256" key="1">
    <source>
        <dbReference type="PROSITE-ProRule" id="PRU00175"/>
    </source>
</evidence>
<evidence type="ECO:0000313" key="5">
    <source>
        <dbReference type="EMBL" id="SGY39693.1"/>
    </source>
</evidence>
<dbReference type="SMART" id="SM00184">
    <property type="entry name" value="RING"/>
    <property type="match status" value="1"/>
</dbReference>
<dbReference type="STRING" id="796604.A0A2X0M178"/>
<keyword evidence="1" id="KW-0863">Zinc-finger</keyword>
<feature type="compositionally biased region" description="Polar residues" evidence="3">
    <location>
        <begin position="308"/>
        <end position="322"/>
    </location>
</feature>
<dbReference type="GO" id="GO:0008270">
    <property type="term" value="F:zinc ion binding"/>
    <property type="evidence" value="ECO:0007669"/>
    <property type="project" value="UniProtKB-KW"/>
</dbReference>
<dbReference type="InterPro" id="IPR039577">
    <property type="entry name" value="Rad18"/>
</dbReference>
<dbReference type="EMBL" id="FQNC01000042">
    <property type="protein sequence ID" value="SGY39693.1"/>
    <property type="molecule type" value="Genomic_DNA"/>
</dbReference>
<dbReference type="GO" id="GO:0006513">
    <property type="term" value="P:protein monoubiquitination"/>
    <property type="evidence" value="ECO:0007669"/>
    <property type="project" value="InterPro"/>
</dbReference>
<dbReference type="Pfam" id="PF13923">
    <property type="entry name" value="zf-C3HC4_2"/>
    <property type="match status" value="1"/>
</dbReference>
<dbReference type="AlphaFoldDB" id="A0A2X0M178"/>
<dbReference type="SUPFAM" id="SSF57850">
    <property type="entry name" value="RING/U-box"/>
    <property type="match status" value="1"/>
</dbReference>
<dbReference type="Gene3D" id="3.30.40.10">
    <property type="entry name" value="Zinc/RING finger domain, C3HC4 (zinc finger)"/>
    <property type="match status" value="1"/>
</dbReference>